<dbReference type="AlphaFoldDB" id="A0A5C3KF51"/>
<evidence type="ECO:0000313" key="1">
    <source>
        <dbReference type="EMBL" id="TFK18355.1"/>
    </source>
</evidence>
<proteinExistence type="predicted"/>
<dbReference type="EMBL" id="ML210408">
    <property type="protein sequence ID" value="TFK18355.1"/>
    <property type="molecule type" value="Genomic_DNA"/>
</dbReference>
<organism evidence="1 2">
    <name type="scientific">Coprinopsis marcescibilis</name>
    <name type="common">Agaric fungus</name>
    <name type="synonym">Psathyrella marcescibilis</name>
    <dbReference type="NCBI Taxonomy" id="230819"/>
    <lineage>
        <taxon>Eukaryota</taxon>
        <taxon>Fungi</taxon>
        <taxon>Dikarya</taxon>
        <taxon>Basidiomycota</taxon>
        <taxon>Agaricomycotina</taxon>
        <taxon>Agaricomycetes</taxon>
        <taxon>Agaricomycetidae</taxon>
        <taxon>Agaricales</taxon>
        <taxon>Agaricineae</taxon>
        <taxon>Psathyrellaceae</taxon>
        <taxon>Coprinopsis</taxon>
    </lineage>
</organism>
<protein>
    <submittedName>
        <fullName evidence="1">Uncharacterized protein</fullName>
    </submittedName>
</protein>
<evidence type="ECO:0000313" key="2">
    <source>
        <dbReference type="Proteomes" id="UP000307440"/>
    </source>
</evidence>
<accession>A0A5C3KF51</accession>
<sequence length="155" mass="17244">MIKAGKDVLMVEFDVLDSTVQSAVGYLVAVSLLAKEVWDEKCSTQGADVLNQPIRISRNRDQSNTLNTAIENAIGNCNRTFEVTASFVNSTPDFMWKAVHGDHPTVKKKKSLNPLFDALENQLVTENDLLCVQNNGLGEVVQYLCDSWRNMATHK</sequence>
<name>A0A5C3KF51_COPMA</name>
<reference evidence="1 2" key="1">
    <citation type="journal article" date="2019" name="Nat. Ecol. Evol.">
        <title>Megaphylogeny resolves global patterns of mushroom evolution.</title>
        <authorList>
            <person name="Varga T."/>
            <person name="Krizsan K."/>
            <person name="Foldi C."/>
            <person name="Dima B."/>
            <person name="Sanchez-Garcia M."/>
            <person name="Sanchez-Ramirez S."/>
            <person name="Szollosi G.J."/>
            <person name="Szarkandi J.G."/>
            <person name="Papp V."/>
            <person name="Albert L."/>
            <person name="Andreopoulos W."/>
            <person name="Angelini C."/>
            <person name="Antonin V."/>
            <person name="Barry K.W."/>
            <person name="Bougher N.L."/>
            <person name="Buchanan P."/>
            <person name="Buyck B."/>
            <person name="Bense V."/>
            <person name="Catcheside P."/>
            <person name="Chovatia M."/>
            <person name="Cooper J."/>
            <person name="Damon W."/>
            <person name="Desjardin D."/>
            <person name="Finy P."/>
            <person name="Geml J."/>
            <person name="Haridas S."/>
            <person name="Hughes K."/>
            <person name="Justo A."/>
            <person name="Karasinski D."/>
            <person name="Kautmanova I."/>
            <person name="Kiss B."/>
            <person name="Kocsube S."/>
            <person name="Kotiranta H."/>
            <person name="LaButti K.M."/>
            <person name="Lechner B.E."/>
            <person name="Liimatainen K."/>
            <person name="Lipzen A."/>
            <person name="Lukacs Z."/>
            <person name="Mihaltcheva S."/>
            <person name="Morgado L.N."/>
            <person name="Niskanen T."/>
            <person name="Noordeloos M.E."/>
            <person name="Ohm R.A."/>
            <person name="Ortiz-Santana B."/>
            <person name="Ovrebo C."/>
            <person name="Racz N."/>
            <person name="Riley R."/>
            <person name="Savchenko A."/>
            <person name="Shiryaev A."/>
            <person name="Soop K."/>
            <person name="Spirin V."/>
            <person name="Szebenyi C."/>
            <person name="Tomsovsky M."/>
            <person name="Tulloss R.E."/>
            <person name="Uehling J."/>
            <person name="Grigoriev I.V."/>
            <person name="Vagvolgyi C."/>
            <person name="Papp T."/>
            <person name="Martin F.M."/>
            <person name="Miettinen O."/>
            <person name="Hibbett D.S."/>
            <person name="Nagy L.G."/>
        </authorList>
    </citation>
    <scope>NUCLEOTIDE SEQUENCE [LARGE SCALE GENOMIC DNA]</scope>
    <source>
        <strain evidence="1 2">CBS 121175</strain>
    </source>
</reference>
<dbReference type="Proteomes" id="UP000307440">
    <property type="component" value="Unassembled WGS sequence"/>
</dbReference>
<gene>
    <name evidence="1" type="ORF">FA15DRAFT_660746</name>
</gene>
<keyword evidence="2" id="KW-1185">Reference proteome</keyword>